<dbReference type="SUPFAM" id="SSF53098">
    <property type="entry name" value="Ribonuclease H-like"/>
    <property type="match status" value="1"/>
</dbReference>
<accession>A0A561QVI5</accession>
<keyword evidence="2" id="KW-1185">Reference proteome</keyword>
<comment type="caution">
    <text evidence="1">The sequence shown here is derived from an EMBL/GenBank/DDBJ whole genome shotgun (WGS) entry which is preliminary data.</text>
</comment>
<dbReference type="Gene3D" id="3.30.420.10">
    <property type="entry name" value="Ribonuclease H-like superfamily/Ribonuclease H"/>
    <property type="match status" value="1"/>
</dbReference>
<evidence type="ECO:0000313" key="1">
    <source>
        <dbReference type="EMBL" id="TWF54391.1"/>
    </source>
</evidence>
<dbReference type="EMBL" id="VIWP01000003">
    <property type="protein sequence ID" value="TWF54391.1"/>
    <property type="molecule type" value="Genomic_DNA"/>
</dbReference>
<dbReference type="InterPro" id="IPR036397">
    <property type="entry name" value="RNaseH_sf"/>
</dbReference>
<name>A0A561QVI5_9HYPH</name>
<evidence type="ECO:0000313" key="2">
    <source>
        <dbReference type="Proteomes" id="UP000320653"/>
    </source>
</evidence>
<dbReference type="AlphaFoldDB" id="A0A561QVI5"/>
<protein>
    <recommendedName>
        <fullName evidence="3">Integrase-like protein</fullName>
    </recommendedName>
</protein>
<dbReference type="Proteomes" id="UP000320653">
    <property type="component" value="Unassembled WGS sequence"/>
</dbReference>
<proteinExistence type="predicted"/>
<dbReference type="InterPro" id="IPR012337">
    <property type="entry name" value="RNaseH-like_sf"/>
</dbReference>
<reference evidence="1 2" key="1">
    <citation type="submission" date="2019-06" db="EMBL/GenBank/DDBJ databases">
        <title>Sorghum-associated microbial communities from plants grown in Nebraska, USA.</title>
        <authorList>
            <person name="Schachtman D."/>
        </authorList>
    </citation>
    <scope>NUCLEOTIDE SEQUENCE [LARGE SCALE GENOMIC DNA]</scope>
    <source>
        <strain evidence="1 2">1225</strain>
    </source>
</reference>
<dbReference type="GO" id="GO:0003676">
    <property type="term" value="F:nucleic acid binding"/>
    <property type="evidence" value="ECO:0007669"/>
    <property type="project" value="InterPro"/>
</dbReference>
<gene>
    <name evidence="1" type="ORF">FHW37_103257</name>
</gene>
<evidence type="ECO:0008006" key="3">
    <source>
        <dbReference type="Google" id="ProtNLM"/>
    </source>
</evidence>
<organism evidence="1 2">
    <name type="scientific">Neorhizobium alkalisoli</name>
    <dbReference type="NCBI Taxonomy" id="528178"/>
    <lineage>
        <taxon>Bacteria</taxon>
        <taxon>Pseudomonadati</taxon>
        <taxon>Pseudomonadota</taxon>
        <taxon>Alphaproteobacteria</taxon>
        <taxon>Hyphomicrobiales</taxon>
        <taxon>Rhizobiaceae</taxon>
        <taxon>Rhizobium/Agrobacterium group</taxon>
        <taxon>Neorhizobium</taxon>
    </lineage>
</organism>
<sequence length="61" mass="6924">MPNELWCVDFKGEFKLGNGRYCYPLTVTDQLSRYLLACEAFEATREQGGRNDMAAMNVDPS</sequence>